<dbReference type="Proteomes" id="UP001501771">
    <property type="component" value="Unassembled WGS sequence"/>
</dbReference>
<evidence type="ECO:0000256" key="1">
    <source>
        <dbReference type="ARBA" id="ARBA00004370"/>
    </source>
</evidence>
<accession>A0ABP5L3J9</accession>
<dbReference type="Pfam" id="PF02104">
    <property type="entry name" value="SURF1"/>
    <property type="match status" value="1"/>
</dbReference>
<feature type="region of interest" description="Disordered" evidence="7">
    <location>
        <begin position="257"/>
        <end position="283"/>
    </location>
</feature>
<keyword evidence="5 6" id="KW-0472">Membrane</keyword>
<feature type="compositionally biased region" description="Low complexity" evidence="7">
    <location>
        <begin position="265"/>
        <end position="283"/>
    </location>
</feature>
<comment type="subcellular location">
    <subcellularLocation>
        <location evidence="6">Cell membrane</location>
        <topology evidence="6">Multi-pass membrane protein</topology>
    </subcellularLocation>
    <subcellularLocation>
        <location evidence="1">Membrane</location>
    </subcellularLocation>
</comment>
<reference evidence="9" key="1">
    <citation type="journal article" date="2019" name="Int. J. Syst. Evol. Microbiol.">
        <title>The Global Catalogue of Microorganisms (GCM) 10K type strain sequencing project: providing services to taxonomists for standard genome sequencing and annotation.</title>
        <authorList>
            <consortium name="The Broad Institute Genomics Platform"/>
            <consortium name="The Broad Institute Genome Sequencing Center for Infectious Disease"/>
            <person name="Wu L."/>
            <person name="Ma J."/>
        </authorList>
    </citation>
    <scope>NUCLEOTIDE SEQUENCE [LARGE SCALE GENOMIC DNA]</scope>
    <source>
        <strain evidence="9">JCM 16022</strain>
    </source>
</reference>
<evidence type="ECO:0000256" key="3">
    <source>
        <dbReference type="ARBA" id="ARBA00022692"/>
    </source>
</evidence>
<dbReference type="InterPro" id="IPR002994">
    <property type="entry name" value="Surf1/Shy1"/>
</dbReference>
<dbReference type="PANTHER" id="PTHR23427">
    <property type="entry name" value="SURFEIT LOCUS PROTEIN"/>
    <property type="match status" value="1"/>
</dbReference>
<keyword evidence="4 6" id="KW-1133">Transmembrane helix</keyword>
<protein>
    <recommendedName>
        <fullName evidence="6">SURF1-like protein</fullName>
    </recommendedName>
</protein>
<evidence type="ECO:0000256" key="2">
    <source>
        <dbReference type="ARBA" id="ARBA00007165"/>
    </source>
</evidence>
<evidence type="ECO:0000256" key="6">
    <source>
        <dbReference type="RuleBase" id="RU363076"/>
    </source>
</evidence>
<comment type="similarity">
    <text evidence="2 6">Belongs to the SURF1 family.</text>
</comment>
<evidence type="ECO:0000313" key="9">
    <source>
        <dbReference type="Proteomes" id="UP001501771"/>
    </source>
</evidence>
<evidence type="ECO:0000256" key="7">
    <source>
        <dbReference type="SAM" id="MobiDB-lite"/>
    </source>
</evidence>
<feature type="transmembrane region" description="Helical" evidence="6">
    <location>
        <begin position="228"/>
        <end position="248"/>
    </location>
</feature>
<dbReference type="CDD" id="cd06662">
    <property type="entry name" value="SURF1"/>
    <property type="match status" value="1"/>
</dbReference>
<organism evidence="8 9">
    <name type="scientific">Nocardioides koreensis</name>
    <dbReference type="NCBI Taxonomy" id="433651"/>
    <lineage>
        <taxon>Bacteria</taxon>
        <taxon>Bacillati</taxon>
        <taxon>Actinomycetota</taxon>
        <taxon>Actinomycetes</taxon>
        <taxon>Propionibacteriales</taxon>
        <taxon>Nocardioidaceae</taxon>
        <taxon>Nocardioides</taxon>
    </lineage>
</organism>
<dbReference type="PANTHER" id="PTHR23427:SF2">
    <property type="entry name" value="SURFEIT LOCUS PROTEIN 1"/>
    <property type="match status" value="1"/>
</dbReference>
<evidence type="ECO:0000256" key="5">
    <source>
        <dbReference type="ARBA" id="ARBA00023136"/>
    </source>
</evidence>
<dbReference type="PROSITE" id="PS50895">
    <property type="entry name" value="SURF1"/>
    <property type="match status" value="1"/>
</dbReference>
<evidence type="ECO:0000313" key="8">
    <source>
        <dbReference type="EMBL" id="GAA2141162.1"/>
    </source>
</evidence>
<feature type="transmembrane region" description="Helical" evidence="6">
    <location>
        <begin position="12"/>
        <end position="33"/>
    </location>
</feature>
<name>A0ABP5L3J9_9ACTN</name>
<sequence length="283" mass="30394">MLDGVPTMLAPRYWGVHLLAVVLTAAAVGLGVWQYDAWQARRAAEAQDLTRVEPVALRSVIGPDDPFPGNRIGQPVILGGTWVPDGTVYVSGREQDGREGYWVVTPLAITGAHDPAIPVVRGWVSDPGRAPAPPTGYGELVGWLQPPEGTGEADPDPGDDVLPQLRTADVIQHVDQDLYGAYAVVADRAAPGKWPVGDRATNDGTTGLEHADLEQLPDAGRFTALRNLLYAIEWWFFAAFALFVWVRWIRDETVRAREADTETQATSAEGAAGEPAGTAVDGQ</sequence>
<evidence type="ECO:0000256" key="4">
    <source>
        <dbReference type="ARBA" id="ARBA00022989"/>
    </source>
</evidence>
<dbReference type="InterPro" id="IPR045214">
    <property type="entry name" value="Surf1/Surf4"/>
</dbReference>
<keyword evidence="3 6" id="KW-0812">Transmembrane</keyword>
<comment type="caution">
    <text evidence="8">The sequence shown here is derived from an EMBL/GenBank/DDBJ whole genome shotgun (WGS) entry which is preliminary data.</text>
</comment>
<dbReference type="EMBL" id="BAAAQR010000002">
    <property type="protein sequence ID" value="GAA2141162.1"/>
    <property type="molecule type" value="Genomic_DNA"/>
</dbReference>
<proteinExistence type="inferred from homology"/>
<keyword evidence="6" id="KW-1003">Cell membrane</keyword>
<keyword evidence="9" id="KW-1185">Reference proteome</keyword>
<gene>
    <name evidence="8" type="ORF">GCM10009844_11440</name>
</gene>